<dbReference type="PANTHER" id="PTHR46410">
    <property type="entry name" value="AT-RICH INTERACTIVE DOMAIN-CONTAINING PROTEIN 2"/>
    <property type="match status" value="1"/>
</dbReference>
<dbReference type="Gene3D" id="1.10.150.60">
    <property type="entry name" value="ARID DNA-binding domain"/>
    <property type="match status" value="1"/>
</dbReference>
<dbReference type="AlphaFoldDB" id="A0A5D3D107"/>
<feature type="active site" description="Glycyl thioester intermediate" evidence="8">
    <location>
        <position position="618"/>
    </location>
</feature>
<dbReference type="InterPro" id="IPR036431">
    <property type="entry name" value="ARID_dom_sf"/>
</dbReference>
<evidence type="ECO:0000256" key="6">
    <source>
        <dbReference type="ARBA" id="ARBA00023242"/>
    </source>
</evidence>
<feature type="compositionally biased region" description="Acidic residues" evidence="9">
    <location>
        <begin position="693"/>
        <end position="707"/>
    </location>
</feature>
<sequence>MVSNEKTFDLLKLFLAVRNKGGYDVVSRKNLWDLVGEEFGLGSIISSTLKVLYVKYLNVLERLLERAVEDRDSTNSCSSTGFGSNGSSPDIQYLKKNHDLHESEFSDCDDTNVILKIDRDKNITGCEETLCQLNKSEWDIHDTNNLYKGEDSSLALASNVAENFDVTEKSRCLNVQKDENAFMDGVGSNVKLSYDSRTYDGHDPDDKEGAIIDSISIEELNFSHEKKCESMLGMVNWIKEIAKNPCNPVIGLLPESSKWRSSGNEEIWKQVLLIREATLLNRHFSSYAGRSALQLYELLGIHPCMFDDHQGSSYNLRKRTRSSKIFPCGMSRGRSPLPRTEDQIDQKIIVTTDPLMPGYMGQSASKQIPIGPKFQVEVPEWSGITSESDSKWLGSLVWPLNKKKKSFRRKHDPIGKGRDDSCKCQVLGSIECIQYHILKKRYKVKREIGSAFYNWKFDKMGEEVRLHWTEKEEHKFKSATRSSSTSFKQSFRTRMYKYFPYKSKEDIVCYYFNVFLLHHRAFQNRFTPDNICSDDELEYLCRKRKPCWMMSDYKVEMINDGVQEFYVDFHGPSESPYHGGLWRIRVELPDAYPYKSPSIGFVNKIYHPNVDEMSGSVCLDVINQTWSPMFDLVNVFEVFLPQLLLYPNPSDPLNGEAAALMMRDRVAYEQKVKEYCERYAKPEDIVAAPDKSSDEEELSEDESDLSDEQVMGQADL</sequence>
<evidence type="ECO:0000256" key="8">
    <source>
        <dbReference type="PROSITE-ProRule" id="PRU10133"/>
    </source>
</evidence>
<evidence type="ECO:0000256" key="1">
    <source>
        <dbReference type="ARBA" id="ARBA00012486"/>
    </source>
</evidence>
<evidence type="ECO:0000313" key="13">
    <source>
        <dbReference type="Proteomes" id="UP000321947"/>
    </source>
</evidence>
<dbReference type="CDD" id="cd23797">
    <property type="entry name" value="UBCc_UBE2H"/>
    <property type="match status" value="1"/>
</dbReference>
<evidence type="ECO:0000313" key="12">
    <source>
        <dbReference type="EMBL" id="TYK17607.1"/>
    </source>
</evidence>
<reference evidence="12 13" key="1">
    <citation type="submission" date="2019-08" db="EMBL/GenBank/DDBJ databases">
        <title>Draft genome sequences of two oriental melons (Cucumis melo L. var makuwa).</title>
        <authorList>
            <person name="Kwon S.-Y."/>
        </authorList>
    </citation>
    <scope>NUCLEOTIDE SEQUENCE [LARGE SCALE GENOMIC DNA]</scope>
    <source>
        <strain evidence="13">cv. Chang Bougi</strain>
        <tissue evidence="12">Leaf</tissue>
    </source>
</reference>
<dbReference type="PANTHER" id="PTHR46410:SF18">
    <property type="entry name" value="AT-RICH INTERACTIVE DOMAIN-CONTAINING PROTEIN 2"/>
    <property type="match status" value="1"/>
</dbReference>
<keyword evidence="4" id="KW-0833">Ubl conjugation pathway</keyword>
<keyword evidence="6" id="KW-0539">Nucleus</keyword>
<evidence type="ECO:0000256" key="7">
    <source>
        <dbReference type="ARBA" id="ARBA00056190"/>
    </source>
</evidence>
<dbReference type="SUPFAM" id="SSF46774">
    <property type="entry name" value="ARID-like"/>
    <property type="match status" value="1"/>
</dbReference>
<dbReference type="InterPro" id="IPR000949">
    <property type="entry name" value="ELM2_dom"/>
</dbReference>
<organism evidence="12 13">
    <name type="scientific">Cucumis melo var. makuwa</name>
    <name type="common">Oriental melon</name>
    <dbReference type="NCBI Taxonomy" id="1194695"/>
    <lineage>
        <taxon>Eukaryota</taxon>
        <taxon>Viridiplantae</taxon>
        <taxon>Streptophyta</taxon>
        <taxon>Embryophyta</taxon>
        <taxon>Tracheophyta</taxon>
        <taxon>Spermatophyta</taxon>
        <taxon>Magnoliopsida</taxon>
        <taxon>eudicotyledons</taxon>
        <taxon>Gunneridae</taxon>
        <taxon>Pentapetalae</taxon>
        <taxon>rosids</taxon>
        <taxon>fabids</taxon>
        <taxon>Cucurbitales</taxon>
        <taxon>Cucurbitaceae</taxon>
        <taxon>Benincaseae</taxon>
        <taxon>Cucumis</taxon>
    </lineage>
</organism>
<name>A0A5D3D107_CUCMM</name>
<dbReference type="GO" id="GO:0005524">
    <property type="term" value="F:ATP binding"/>
    <property type="evidence" value="ECO:0007669"/>
    <property type="project" value="UniProtKB-KW"/>
</dbReference>
<evidence type="ECO:0000259" key="11">
    <source>
        <dbReference type="PROSITE" id="PS51011"/>
    </source>
</evidence>
<dbReference type="EMBL" id="SSTD01008130">
    <property type="protein sequence ID" value="TYK17607.1"/>
    <property type="molecule type" value="Genomic_DNA"/>
</dbReference>
<evidence type="ECO:0000256" key="4">
    <source>
        <dbReference type="ARBA" id="ARBA00022786"/>
    </source>
</evidence>
<dbReference type="SUPFAM" id="SSF54495">
    <property type="entry name" value="UBC-like"/>
    <property type="match status" value="1"/>
</dbReference>
<evidence type="ECO:0000256" key="2">
    <source>
        <dbReference type="ARBA" id="ARBA00022679"/>
    </source>
</evidence>
<dbReference type="CDD" id="cd16100">
    <property type="entry name" value="ARID"/>
    <property type="match status" value="1"/>
</dbReference>
<dbReference type="InterPro" id="IPR000608">
    <property type="entry name" value="UBC"/>
</dbReference>
<accession>A0A5D3D107</accession>
<dbReference type="InterPro" id="IPR023313">
    <property type="entry name" value="UBQ-conjugating_AS"/>
</dbReference>
<dbReference type="Gene3D" id="3.10.110.10">
    <property type="entry name" value="Ubiquitin Conjugating Enzyme"/>
    <property type="match status" value="1"/>
</dbReference>
<dbReference type="PROSITE" id="PS50127">
    <property type="entry name" value="UBC_2"/>
    <property type="match status" value="1"/>
</dbReference>
<dbReference type="GO" id="GO:0006511">
    <property type="term" value="P:ubiquitin-dependent protein catabolic process"/>
    <property type="evidence" value="ECO:0007669"/>
    <property type="project" value="UniProtKB-ARBA"/>
</dbReference>
<dbReference type="GO" id="GO:0061631">
    <property type="term" value="F:ubiquitin conjugating enzyme activity"/>
    <property type="evidence" value="ECO:0007669"/>
    <property type="project" value="UniProtKB-EC"/>
</dbReference>
<dbReference type="SMART" id="SM00212">
    <property type="entry name" value="UBCc"/>
    <property type="match status" value="1"/>
</dbReference>
<keyword evidence="5" id="KW-0067">ATP-binding</keyword>
<feature type="domain" description="UBC core" evidence="10">
    <location>
        <begin position="531"/>
        <end position="681"/>
    </location>
</feature>
<dbReference type="PROSITE" id="PS00183">
    <property type="entry name" value="UBC_1"/>
    <property type="match status" value="1"/>
</dbReference>
<dbReference type="Pfam" id="PF01388">
    <property type="entry name" value="ARID"/>
    <property type="match status" value="1"/>
</dbReference>
<feature type="region of interest" description="Disordered" evidence="9">
    <location>
        <begin position="685"/>
        <end position="716"/>
    </location>
</feature>
<dbReference type="InterPro" id="IPR001606">
    <property type="entry name" value="ARID_dom"/>
</dbReference>
<evidence type="ECO:0000256" key="5">
    <source>
        <dbReference type="ARBA" id="ARBA00022840"/>
    </source>
</evidence>
<dbReference type="FunFam" id="3.10.110.10:FF:000024">
    <property type="entry name" value="Ubiquitin-conjugating enzyme 5, E2"/>
    <property type="match status" value="1"/>
</dbReference>
<evidence type="ECO:0000256" key="9">
    <source>
        <dbReference type="SAM" id="MobiDB-lite"/>
    </source>
</evidence>
<keyword evidence="2" id="KW-0808">Transferase</keyword>
<dbReference type="Proteomes" id="UP000321947">
    <property type="component" value="Unassembled WGS sequence"/>
</dbReference>
<feature type="domain" description="ARID" evidence="11">
    <location>
        <begin position="1"/>
        <end position="65"/>
    </location>
</feature>
<dbReference type="GO" id="GO:0003677">
    <property type="term" value="F:DNA binding"/>
    <property type="evidence" value="ECO:0007669"/>
    <property type="project" value="InterPro"/>
</dbReference>
<dbReference type="InterPro" id="IPR016135">
    <property type="entry name" value="UBQ-conjugating_enzyme/RWD"/>
</dbReference>
<protein>
    <recommendedName>
        <fullName evidence="1">E2 ubiquitin-conjugating enzyme</fullName>
        <ecNumber evidence="1">2.3.2.23</ecNumber>
    </recommendedName>
</protein>
<dbReference type="SMART" id="SM01189">
    <property type="entry name" value="ELM2"/>
    <property type="match status" value="1"/>
</dbReference>
<gene>
    <name evidence="12" type="ORF">E5676_scaffold434G004770</name>
</gene>
<dbReference type="EC" id="2.3.2.23" evidence="1"/>
<keyword evidence="3" id="KW-0547">Nucleotide-binding</keyword>
<comment type="function">
    <text evidence="7">Accepts the ubiquitin from the E1 complex and catalyzes its covalent attachment to other proteins.</text>
</comment>
<dbReference type="SMART" id="SM00501">
    <property type="entry name" value="BRIGHT"/>
    <property type="match status" value="1"/>
</dbReference>
<evidence type="ECO:0000256" key="3">
    <source>
        <dbReference type="ARBA" id="ARBA00022741"/>
    </source>
</evidence>
<proteinExistence type="predicted"/>
<dbReference type="PROSITE" id="PS51011">
    <property type="entry name" value="ARID"/>
    <property type="match status" value="1"/>
</dbReference>
<comment type="caution">
    <text evidence="12">The sequence shown here is derived from an EMBL/GenBank/DDBJ whole genome shotgun (WGS) entry which is preliminary data.</text>
</comment>
<dbReference type="Pfam" id="PF00179">
    <property type="entry name" value="UQ_con"/>
    <property type="match status" value="1"/>
</dbReference>
<evidence type="ECO:0000259" key="10">
    <source>
        <dbReference type="PROSITE" id="PS50127"/>
    </source>
</evidence>